<reference evidence="2" key="1">
    <citation type="submission" date="2020-05" db="EMBL/GenBank/DDBJ databases">
        <authorList>
            <person name="Chiriac C."/>
            <person name="Salcher M."/>
            <person name="Ghai R."/>
            <person name="Kavagutti S V."/>
        </authorList>
    </citation>
    <scope>NUCLEOTIDE SEQUENCE</scope>
</reference>
<keyword evidence="2" id="KW-0808">Transferase</keyword>
<dbReference type="PANTHER" id="PTHR12526">
    <property type="entry name" value="GLYCOSYLTRANSFERASE"/>
    <property type="match status" value="1"/>
</dbReference>
<dbReference type="GO" id="GO:0016757">
    <property type="term" value="F:glycosyltransferase activity"/>
    <property type="evidence" value="ECO:0007669"/>
    <property type="project" value="InterPro"/>
</dbReference>
<evidence type="ECO:0000313" key="2">
    <source>
        <dbReference type="EMBL" id="CAB5221111.1"/>
    </source>
</evidence>
<protein>
    <submittedName>
        <fullName evidence="2">RfaG Glycosyltransferase</fullName>
    </submittedName>
</protein>
<organism evidence="2">
    <name type="scientific">uncultured Caudovirales phage</name>
    <dbReference type="NCBI Taxonomy" id="2100421"/>
    <lineage>
        <taxon>Viruses</taxon>
        <taxon>Duplodnaviria</taxon>
        <taxon>Heunggongvirae</taxon>
        <taxon>Uroviricota</taxon>
        <taxon>Caudoviricetes</taxon>
        <taxon>Peduoviridae</taxon>
        <taxon>Maltschvirus</taxon>
        <taxon>Maltschvirus maltsch</taxon>
    </lineage>
</organism>
<dbReference type="CDD" id="cd03801">
    <property type="entry name" value="GT4_PimA-like"/>
    <property type="match status" value="1"/>
</dbReference>
<sequence length="401" mass="44218">MKILMLGDSPFIKTGFGIVNAVAYKELLDAGHELLVIGGQDTSERDIPGGKFFPVKNQAIDSIGWTLVDGVVEEHAPDAVHIIGDPATVTAWLLKQSLYKLPITAYVPIEGAPLNQQWVDVLKQTPNLNLITCSNYGVEILRAAGLTAKMAYHGISSDFAPMSADERDLKRYAVGWNDKFVVMCVAQNVERKQWARLFEAIGILSSKYKDVILYAHTVPFNNYYLGGHNLPQLAVEMGISDRVFFPPDHKRHNDAIELRGVDKPGLVDLYNMADVFVLPSQVEGFGLPLAEAMACGLPVMHTNYGAGAEVIGNAGVKLQVNDWVVNKSHSRYANIKPSVIADEIARLRKSAERRAVMSKKGIERAKDFAWNTYQEYLREAFNGSTLRSEQEPAKEGGSTAQ</sequence>
<dbReference type="SUPFAM" id="SSF53756">
    <property type="entry name" value="UDP-Glycosyltransferase/glycogen phosphorylase"/>
    <property type="match status" value="1"/>
</dbReference>
<gene>
    <name evidence="2" type="ORF">UFOVP357_77</name>
</gene>
<accession>A0A6J7WT19</accession>
<dbReference type="Gene3D" id="3.40.50.2000">
    <property type="entry name" value="Glycogen Phosphorylase B"/>
    <property type="match status" value="1"/>
</dbReference>
<dbReference type="Pfam" id="PF00534">
    <property type="entry name" value="Glycos_transf_1"/>
    <property type="match status" value="1"/>
</dbReference>
<dbReference type="EMBL" id="LR798289">
    <property type="protein sequence ID" value="CAB5221111.1"/>
    <property type="molecule type" value="Genomic_DNA"/>
</dbReference>
<proteinExistence type="predicted"/>
<name>A0A6J7WT19_9CAUD</name>
<evidence type="ECO:0000259" key="1">
    <source>
        <dbReference type="Pfam" id="PF00534"/>
    </source>
</evidence>
<dbReference type="InterPro" id="IPR001296">
    <property type="entry name" value="Glyco_trans_1"/>
</dbReference>
<feature type="domain" description="Glycosyl transferase family 1" evidence="1">
    <location>
        <begin position="262"/>
        <end position="362"/>
    </location>
</feature>